<dbReference type="InterPro" id="IPR022742">
    <property type="entry name" value="Hydrolase_4"/>
</dbReference>
<dbReference type="PANTHER" id="PTHR11614">
    <property type="entry name" value="PHOSPHOLIPASE-RELATED"/>
    <property type="match status" value="1"/>
</dbReference>
<dbReference type="SUPFAM" id="SSF53474">
    <property type="entry name" value="alpha/beta-Hydrolases"/>
    <property type="match status" value="1"/>
</dbReference>
<sequence>MTPEVYRENGQPFLLEGNEVGVLLSHGYTGTTSGMRYLGEYLHSKEGWTVHAPRLKGHGDSPAAMAETTASDWIRSLEDGLALLSKRCTTIFMAGLSMGGCLTLYMAAQYAQQIKAAVPINACLYFGTHALAELAYKKDAPDYLVGVGNDVKDPNVTEVAYHEIPVSTIKEIYGLMNVTRDLLPKIVCPTLVMVSPEDHVVPPANGQIILNGISSTDRRLLVLQNSFHVATIDFDKEIIAERTRSFFSEQLRRL</sequence>
<protein>
    <submittedName>
        <fullName evidence="3">Carboxylesterase</fullName>
    </submittedName>
</protein>
<keyword evidence="4" id="KW-1185">Reference proteome</keyword>
<dbReference type="RefSeq" id="WP_104077061.1">
    <property type="nucleotide sequence ID" value="NZ_CP062178.1"/>
</dbReference>
<feature type="active site" description="Charge relay system" evidence="1">
    <location>
        <position position="228"/>
    </location>
</feature>
<accession>A0A2P5KC50</accession>
<dbReference type="GO" id="GO:0052689">
    <property type="term" value="F:carboxylic ester hydrolase activity"/>
    <property type="evidence" value="ECO:0007669"/>
    <property type="project" value="InterPro"/>
</dbReference>
<dbReference type="AlphaFoldDB" id="A0A2P5KC50"/>
<dbReference type="Proteomes" id="UP000243096">
    <property type="component" value="Unassembled WGS sequence"/>
</dbReference>
<evidence type="ECO:0000259" key="2">
    <source>
        <dbReference type="Pfam" id="PF12146"/>
    </source>
</evidence>
<feature type="domain" description="Serine aminopeptidase S33" evidence="2">
    <location>
        <begin position="22"/>
        <end position="230"/>
    </location>
</feature>
<organism evidence="3 4">
    <name type="scientific">Mycetohabitans endofungorum</name>
    <dbReference type="NCBI Taxonomy" id="417203"/>
    <lineage>
        <taxon>Bacteria</taxon>
        <taxon>Pseudomonadati</taxon>
        <taxon>Pseudomonadota</taxon>
        <taxon>Betaproteobacteria</taxon>
        <taxon>Burkholderiales</taxon>
        <taxon>Burkholderiaceae</taxon>
        <taxon>Mycetohabitans</taxon>
    </lineage>
</organism>
<feature type="active site" description="Nucleophile" evidence="1">
    <location>
        <position position="97"/>
    </location>
</feature>
<reference evidence="3 4" key="1">
    <citation type="submission" date="2018-01" db="EMBL/GenBank/DDBJ databases">
        <title>Genomic Encyclopedia of Type Strains, Phase III (KMG-III): the genomes of soil and plant-associated and newly described type strains.</title>
        <authorList>
            <person name="Whitman W."/>
        </authorList>
    </citation>
    <scope>NUCLEOTIDE SEQUENCE [LARGE SCALE GENOMIC DNA]</scope>
    <source>
        <strain evidence="3 4">HKI456</strain>
    </source>
</reference>
<feature type="active site" description="Charge relay system" evidence="1">
    <location>
        <position position="198"/>
    </location>
</feature>
<dbReference type="PIRSF" id="PIRSF017388">
    <property type="entry name" value="Esterase_lipase"/>
    <property type="match status" value="1"/>
</dbReference>
<evidence type="ECO:0000256" key="1">
    <source>
        <dbReference type="PIRSR" id="PIRSR017388-1"/>
    </source>
</evidence>
<dbReference type="EMBL" id="PRDW01000004">
    <property type="protein sequence ID" value="PPB84288.1"/>
    <property type="molecule type" value="Genomic_DNA"/>
</dbReference>
<dbReference type="Pfam" id="PF12146">
    <property type="entry name" value="Hydrolase_4"/>
    <property type="match status" value="1"/>
</dbReference>
<dbReference type="InterPro" id="IPR012354">
    <property type="entry name" value="Esterase_lipase"/>
</dbReference>
<evidence type="ECO:0000313" key="3">
    <source>
        <dbReference type="EMBL" id="PPB84288.1"/>
    </source>
</evidence>
<name>A0A2P5KC50_9BURK</name>
<dbReference type="InterPro" id="IPR051044">
    <property type="entry name" value="MAG_DAG_Lipase"/>
</dbReference>
<gene>
    <name evidence="3" type="ORF">B0O95_104241</name>
</gene>
<dbReference type="Gene3D" id="3.40.50.1820">
    <property type="entry name" value="alpha/beta hydrolase"/>
    <property type="match status" value="1"/>
</dbReference>
<proteinExistence type="predicted"/>
<dbReference type="OrthoDB" id="8612291at2"/>
<evidence type="ECO:0000313" key="4">
    <source>
        <dbReference type="Proteomes" id="UP000243096"/>
    </source>
</evidence>
<dbReference type="InterPro" id="IPR029058">
    <property type="entry name" value="AB_hydrolase_fold"/>
</dbReference>
<comment type="caution">
    <text evidence="3">The sequence shown here is derived from an EMBL/GenBank/DDBJ whole genome shotgun (WGS) entry which is preliminary data.</text>
</comment>